<dbReference type="EMBL" id="AP024169">
    <property type="protein sequence ID" value="BCN29566.1"/>
    <property type="molecule type" value="Genomic_DNA"/>
</dbReference>
<dbReference type="RefSeq" id="WP_271714835.1">
    <property type="nucleotide sequence ID" value="NZ_AP024169.1"/>
</dbReference>
<dbReference type="InterPro" id="IPR044543">
    <property type="entry name" value="YHJQ-like"/>
</dbReference>
<dbReference type="PANTHER" id="PTHR37310:SF1">
    <property type="entry name" value="CYTOPLASMIC PROTEIN"/>
    <property type="match status" value="1"/>
</dbReference>
<gene>
    <name evidence="1" type="ORF">bsdtb5_08610</name>
</gene>
<dbReference type="CDD" id="cd08026">
    <property type="entry name" value="DUF326"/>
    <property type="match status" value="1"/>
</dbReference>
<dbReference type="Proteomes" id="UP000595897">
    <property type="component" value="Chromosome"/>
</dbReference>
<name>A0A7R7EIZ8_9FIRM</name>
<keyword evidence="2" id="KW-1185">Reference proteome</keyword>
<organism evidence="1 2">
    <name type="scientific">Anaeromicropila herbilytica</name>
    <dbReference type="NCBI Taxonomy" id="2785025"/>
    <lineage>
        <taxon>Bacteria</taxon>
        <taxon>Bacillati</taxon>
        <taxon>Bacillota</taxon>
        <taxon>Clostridia</taxon>
        <taxon>Lachnospirales</taxon>
        <taxon>Lachnospiraceae</taxon>
        <taxon>Anaeromicropila</taxon>
    </lineage>
</organism>
<evidence type="ECO:0000313" key="1">
    <source>
        <dbReference type="EMBL" id="BCN29566.1"/>
    </source>
</evidence>
<reference evidence="1 2" key="1">
    <citation type="submission" date="2020-11" db="EMBL/GenBank/DDBJ databases">
        <title>Draft genome sequencing of a Lachnospiraceae strain isolated from anoxic soil subjected to BSD treatment.</title>
        <authorList>
            <person name="Uek A."/>
            <person name="Tonouchi A."/>
        </authorList>
    </citation>
    <scope>NUCLEOTIDE SEQUENCE [LARGE SCALE GENOMIC DNA]</scope>
    <source>
        <strain evidence="1 2">TB5</strain>
    </source>
</reference>
<dbReference type="AlphaFoldDB" id="A0A7R7EIZ8"/>
<dbReference type="Gene3D" id="1.20.1270.360">
    <property type="match status" value="1"/>
</dbReference>
<evidence type="ECO:0000313" key="2">
    <source>
        <dbReference type="Proteomes" id="UP000595897"/>
    </source>
</evidence>
<dbReference type="Pfam" id="PF03860">
    <property type="entry name" value="Csp"/>
    <property type="match status" value="1"/>
</dbReference>
<proteinExistence type="predicted"/>
<protein>
    <submittedName>
        <fullName evidence="1">Ferredoxin</fullName>
    </submittedName>
</protein>
<dbReference type="InterPro" id="IPR005560">
    <property type="entry name" value="Csp_YhjQ"/>
</dbReference>
<dbReference type="KEGG" id="ahb:bsdtb5_08610"/>
<sequence length="115" mass="12741">MGLFTMETGKHQSCIDACNKCAQACYECFHACLNETDLNARKNCISMLVECAMMCQMSVSTMAMKGQYSSEHCSLCAKICDSCAKECNMFDDEHCKTCAQACQDCADECRKMASM</sequence>
<dbReference type="PANTHER" id="PTHR37310">
    <property type="entry name" value="CYTOPLASMIC PROTEIN-RELATED"/>
    <property type="match status" value="1"/>
</dbReference>
<accession>A0A7R7EIZ8</accession>